<evidence type="ECO:0000313" key="1">
    <source>
        <dbReference type="Ensembl" id="ENSDLAP00005006196.1"/>
    </source>
</evidence>
<evidence type="ECO:0000313" key="2">
    <source>
        <dbReference type="Proteomes" id="UP000694389"/>
    </source>
</evidence>
<dbReference type="Proteomes" id="UP000694389">
    <property type="component" value="Unassembled WGS sequence"/>
</dbReference>
<sequence length="91" mass="10418">MLSFPPSHTNTDVVLFSNFRSPVYIMALPGGKKMLLQTLRGRNNSLTQARGEEYQASTCLRNIHQELHWWPPAESPSSLDTEREVSMWKLS</sequence>
<reference evidence="1" key="1">
    <citation type="submission" date="2025-08" db="UniProtKB">
        <authorList>
            <consortium name="Ensembl"/>
        </authorList>
    </citation>
    <scope>IDENTIFICATION</scope>
</reference>
<dbReference type="Ensembl" id="ENSDLAT00005006653.2">
    <property type="protein sequence ID" value="ENSDLAP00005006196.1"/>
    <property type="gene ID" value="ENSDLAG00005003142.2"/>
</dbReference>
<accession>A0A8C4DLL4</accession>
<proteinExistence type="predicted"/>
<reference evidence="1" key="2">
    <citation type="submission" date="2025-09" db="UniProtKB">
        <authorList>
            <consortium name="Ensembl"/>
        </authorList>
    </citation>
    <scope>IDENTIFICATION</scope>
</reference>
<organism evidence="1 2">
    <name type="scientific">Dicentrarchus labrax</name>
    <name type="common">European seabass</name>
    <name type="synonym">Morone labrax</name>
    <dbReference type="NCBI Taxonomy" id="13489"/>
    <lineage>
        <taxon>Eukaryota</taxon>
        <taxon>Metazoa</taxon>
        <taxon>Chordata</taxon>
        <taxon>Craniata</taxon>
        <taxon>Vertebrata</taxon>
        <taxon>Euteleostomi</taxon>
        <taxon>Actinopterygii</taxon>
        <taxon>Neopterygii</taxon>
        <taxon>Teleostei</taxon>
        <taxon>Neoteleostei</taxon>
        <taxon>Acanthomorphata</taxon>
        <taxon>Eupercaria</taxon>
        <taxon>Moronidae</taxon>
        <taxon>Dicentrarchus</taxon>
    </lineage>
</organism>
<dbReference type="GeneTree" id="ENSGT01100000263745"/>
<name>A0A8C4DLL4_DICLA</name>
<keyword evidence="2" id="KW-1185">Reference proteome</keyword>
<dbReference type="AlphaFoldDB" id="A0A8C4DLL4"/>
<protein>
    <submittedName>
        <fullName evidence="1">Uncharacterized protein</fullName>
    </submittedName>
</protein>